<proteinExistence type="predicted"/>
<dbReference type="InterPro" id="IPR011989">
    <property type="entry name" value="ARM-like"/>
</dbReference>
<feature type="region of interest" description="Disordered" evidence="1">
    <location>
        <begin position="1"/>
        <end position="69"/>
    </location>
</feature>
<evidence type="ECO:0000313" key="2">
    <source>
        <dbReference type="EMBL" id="CEL70701.1"/>
    </source>
</evidence>
<feature type="compositionally biased region" description="Polar residues" evidence="1">
    <location>
        <begin position="22"/>
        <end position="31"/>
    </location>
</feature>
<evidence type="ECO:0000256" key="1">
    <source>
        <dbReference type="SAM" id="MobiDB-lite"/>
    </source>
</evidence>
<organism evidence="2">
    <name type="scientific">Neospora caninum (strain Liverpool)</name>
    <dbReference type="NCBI Taxonomy" id="572307"/>
    <lineage>
        <taxon>Eukaryota</taxon>
        <taxon>Sar</taxon>
        <taxon>Alveolata</taxon>
        <taxon>Apicomplexa</taxon>
        <taxon>Conoidasida</taxon>
        <taxon>Coccidia</taxon>
        <taxon>Eucoccidiorida</taxon>
        <taxon>Eimeriorina</taxon>
        <taxon>Sarcocystidae</taxon>
        <taxon>Neospora</taxon>
    </lineage>
</organism>
<reference evidence="2" key="1">
    <citation type="journal article" date="2015" name="PLoS ONE">
        <title>Comprehensive Evaluation of Toxoplasma gondii VEG and Neospora caninum LIV Genomes with Tachyzoite Stage Transcriptome and Proteome Defines Novel Transcript Features.</title>
        <authorList>
            <person name="Ramaprasad A."/>
            <person name="Mourier T."/>
            <person name="Naeem R."/>
            <person name="Malas T.B."/>
            <person name="Moussa E."/>
            <person name="Panigrahi A."/>
            <person name="Vermont S.J."/>
            <person name="Otto T.D."/>
            <person name="Wastling J."/>
            <person name="Pain A."/>
        </authorList>
    </citation>
    <scope>NUCLEOTIDE SEQUENCE</scope>
    <source>
        <strain evidence="2">Liverpool</strain>
    </source>
</reference>
<name>A0A0F7UNV5_NEOCL</name>
<dbReference type="SUPFAM" id="SSF48371">
    <property type="entry name" value="ARM repeat"/>
    <property type="match status" value="1"/>
</dbReference>
<protein>
    <submittedName>
        <fullName evidence="2">Uncharacterized protein</fullName>
    </submittedName>
</protein>
<dbReference type="Gene3D" id="1.25.10.10">
    <property type="entry name" value="Leucine-rich Repeat Variant"/>
    <property type="match status" value="1"/>
</dbReference>
<dbReference type="AlphaFoldDB" id="A0A0F7UNV5"/>
<accession>A0A0F7UNV5</accession>
<feature type="region of interest" description="Disordered" evidence="1">
    <location>
        <begin position="102"/>
        <end position="142"/>
    </location>
</feature>
<dbReference type="EMBL" id="LN714487">
    <property type="protein sequence ID" value="CEL70701.1"/>
    <property type="molecule type" value="Genomic_DNA"/>
</dbReference>
<feature type="compositionally biased region" description="Polar residues" evidence="1">
    <location>
        <begin position="117"/>
        <end position="129"/>
    </location>
</feature>
<gene>
    <name evidence="2" type="ORF">BN1204_063810</name>
</gene>
<sequence length="911" mass="96533">MEPPQRAGDPSSSCGGPEQTDVAESSTSATSGLLAGPSDVFSAPARTLFSEGPRGGSQGAPDSVAPSPFAYQQGSETVANAPGLDAGRTAIASDASALLHTSSSGHRYHEGIKSARPTASSLQQASRHSNLLRVRRSDRDKAVASRRRQFMPLEAPPLPQPLSPIVQQLQGLLPIPPFATGGEGARPLPVHEEVLRLMKLLHELMACFPGLVEENPSALPSGPPHLAPRLDPGNEPRSCMGPVLMASLVQPIREIVAVAVEAATFSLDRRGEMCSPLVLEFALRLLQHACGCIAATVAAQPLPDVAVQCWLPLLFSVFRRLRGAIEAAGPPERLPGSVHPLVPRLRQIQHEVVYALGNIAADLEGGVLEQGGVVVALETMQDALLQLDSQASALEPASCGSTASATPGDSPALHLRTGGWLLGNLLQLPRSTPAILDDMLGRRQLATHGDAGEGATAGLRLGGLQVLHALLRLEVEHQHAALRLPANDDRRAAVAEGLWSLLLFLEAVLRGPVVPAVDPHHRSKAAMQRTLDHSGAGAAAAAAEEETAKTLELVAPEIVSLLIRLVFEAFQGAETWRTRRRAAAMQGTNQALFSGGIDSTFAFGAKGGSMDSPAAERAQAGTVPRFGAGGPLDVTTSELVGDRGDGVTDRLARFNENGADILIPALKILALLCSNVRVRSCWAGAVVAVGGEAFRDLVASCFEKRRTIHRQVRVSEKTVTPRGRWVGHGSATLGVFCAALSLVASLAAGPPQQTDYVVPLIRGLAEILHSAEPVDIRREAAVSLLHVGLNHGKKHLSEVVHAEPSVIQGMLDILEQNKYDRACVITALDFLNGVLESQPTGRVEVYRRDGIAKIESAQFLHDQAIDNFISWMVSHYFDDFNEAEGDDEAIERIVAEEDALAAQLSDLSKGT</sequence>
<dbReference type="InterPro" id="IPR016024">
    <property type="entry name" value="ARM-type_fold"/>
</dbReference>